<proteinExistence type="predicted"/>
<feature type="domain" description="Secretion system C-terminal sorting" evidence="1">
    <location>
        <begin position="74"/>
        <end position="149"/>
    </location>
</feature>
<dbReference type="Gene3D" id="2.60.40.4070">
    <property type="match status" value="1"/>
</dbReference>
<accession>A0A383EKD9</accession>
<dbReference type="InterPro" id="IPR026444">
    <property type="entry name" value="Secre_tail"/>
</dbReference>
<evidence type="ECO:0000259" key="1">
    <source>
        <dbReference type="Pfam" id="PF18962"/>
    </source>
</evidence>
<evidence type="ECO:0000313" key="2">
    <source>
        <dbReference type="EMBL" id="SVE57211.1"/>
    </source>
</evidence>
<gene>
    <name evidence="2" type="ORF">METZ01_LOCUS510065</name>
</gene>
<protein>
    <recommendedName>
        <fullName evidence="1">Secretion system C-terminal sorting domain-containing protein</fullName>
    </recommendedName>
</protein>
<reference evidence="2" key="1">
    <citation type="submission" date="2018-05" db="EMBL/GenBank/DDBJ databases">
        <authorList>
            <person name="Lanie J.A."/>
            <person name="Ng W.-L."/>
            <person name="Kazmierczak K.M."/>
            <person name="Andrzejewski T.M."/>
            <person name="Davidsen T.M."/>
            <person name="Wayne K.J."/>
            <person name="Tettelin H."/>
            <person name="Glass J.I."/>
            <person name="Rusch D."/>
            <person name="Podicherti R."/>
            <person name="Tsui H.-C.T."/>
            <person name="Winkler M.E."/>
        </authorList>
    </citation>
    <scope>NUCLEOTIDE SEQUENCE</scope>
</reference>
<dbReference type="NCBIfam" id="TIGR04183">
    <property type="entry name" value="Por_Secre_tail"/>
    <property type="match status" value="1"/>
</dbReference>
<organism evidence="2">
    <name type="scientific">marine metagenome</name>
    <dbReference type="NCBI Taxonomy" id="408172"/>
    <lineage>
        <taxon>unclassified sequences</taxon>
        <taxon>metagenomes</taxon>
        <taxon>ecological metagenomes</taxon>
    </lineage>
</organism>
<name>A0A383EKD9_9ZZZZ</name>
<dbReference type="Pfam" id="PF18962">
    <property type="entry name" value="Por_Secre_tail"/>
    <property type="match status" value="1"/>
</dbReference>
<dbReference type="EMBL" id="UINC01226639">
    <property type="protein sequence ID" value="SVE57211.1"/>
    <property type="molecule type" value="Genomic_DNA"/>
</dbReference>
<dbReference type="AlphaFoldDB" id="A0A383EKD9"/>
<sequence>SSFNNEDILYNWFNTGAYPSYVFIDHTMTVRHMINNADFSVTLANQWIEEMLGNLDVKYDEVKLPAVFSLHRNYPNPFNASTTIQYELKENSAITLSIFNIHGKEIDMIVNDYQQAGEHSIAWNGQYVPSGIYFIRLSSGEIVQTRKAVLLK</sequence>
<feature type="non-terminal residue" evidence="2">
    <location>
        <position position="1"/>
    </location>
</feature>